<keyword evidence="5" id="KW-1185">Reference proteome</keyword>
<dbReference type="Proteomes" id="UP000050482">
    <property type="component" value="Unassembled WGS sequence"/>
</dbReference>
<dbReference type="InterPro" id="IPR036291">
    <property type="entry name" value="NAD(P)-bd_dom_sf"/>
</dbReference>
<dbReference type="InterPro" id="IPR013154">
    <property type="entry name" value="ADH-like_N"/>
</dbReference>
<dbReference type="Pfam" id="PF00107">
    <property type="entry name" value="ADH_zinc_N"/>
    <property type="match status" value="1"/>
</dbReference>
<evidence type="ECO:0000313" key="4">
    <source>
        <dbReference type="EMBL" id="KPV40801.1"/>
    </source>
</evidence>
<evidence type="ECO:0000259" key="3">
    <source>
        <dbReference type="Pfam" id="PF08240"/>
    </source>
</evidence>
<dbReference type="EMBL" id="LJCO01000096">
    <property type="protein sequence ID" value="KPV40801.1"/>
    <property type="molecule type" value="Genomic_DNA"/>
</dbReference>
<dbReference type="STRING" id="471514.AN477_21035"/>
<dbReference type="InterPro" id="IPR011032">
    <property type="entry name" value="GroES-like_sf"/>
</dbReference>
<dbReference type="PATRIC" id="fig|471514.4.peg.1706"/>
<sequence length="337" mass="36271">MKAYVWTNPSEIQIREIPDPTATTEEVVVRVHYAGICGSDLSGYLGENSLRKPPLIMGHEFTGTIIAKDDSAQEREIGELVTVNPLLACGVCEACRRGFPQYCPFREIIGIHRPGAFAEFVTVPASACLPVSNEQSGSLTEPLACSIRAARQAGVQSGDAVAVFGAGIIGLFSVWAARFMGARTVVLVDTNQARLKLGTAFGATNLVDVHNGAVLEQITDAAGGYVQRAIDAVGLSETRAQTIQVVQPGGTAAWIGLHEEESVVPANLIVRKEVNTVGSFCYAEDDFQTAHRTIEKGHIELDNAWLSIRPAKDIQRSFDEQIHGPATYPKILLSLMN</sequence>
<protein>
    <recommendedName>
        <fullName evidence="6">Galactitol-1-phosphate 5-dehydrogenase</fullName>
    </recommendedName>
</protein>
<dbReference type="AlphaFoldDB" id="A0A0P9CNV5"/>
<evidence type="ECO:0000256" key="1">
    <source>
        <dbReference type="ARBA" id="ARBA00023002"/>
    </source>
</evidence>
<feature type="domain" description="Alcohol dehydrogenase-like N-terminal" evidence="3">
    <location>
        <begin position="25"/>
        <end position="132"/>
    </location>
</feature>
<comment type="caution">
    <text evidence="4">The sequence shown here is derived from an EMBL/GenBank/DDBJ whole genome shotgun (WGS) entry which is preliminary data.</text>
</comment>
<dbReference type="Gene3D" id="3.40.50.720">
    <property type="entry name" value="NAD(P)-binding Rossmann-like Domain"/>
    <property type="match status" value="1"/>
</dbReference>
<name>A0A0P9CNV5_9BACL</name>
<gene>
    <name evidence="4" type="ORF">AN477_21035</name>
</gene>
<dbReference type="GO" id="GO:0016491">
    <property type="term" value="F:oxidoreductase activity"/>
    <property type="evidence" value="ECO:0007669"/>
    <property type="project" value="UniProtKB-KW"/>
</dbReference>
<dbReference type="PANTHER" id="PTHR43401">
    <property type="entry name" value="L-THREONINE 3-DEHYDROGENASE"/>
    <property type="match status" value="1"/>
</dbReference>
<proteinExistence type="predicted"/>
<dbReference type="Gene3D" id="3.90.180.10">
    <property type="entry name" value="Medium-chain alcohol dehydrogenases, catalytic domain"/>
    <property type="match status" value="1"/>
</dbReference>
<dbReference type="InterPro" id="IPR050129">
    <property type="entry name" value="Zn_alcohol_dh"/>
</dbReference>
<dbReference type="Pfam" id="PF08240">
    <property type="entry name" value="ADH_N"/>
    <property type="match status" value="1"/>
</dbReference>
<dbReference type="OrthoDB" id="2371149at2"/>
<dbReference type="PANTHER" id="PTHR43401:SF2">
    <property type="entry name" value="L-THREONINE 3-DEHYDROGENASE"/>
    <property type="match status" value="1"/>
</dbReference>
<dbReference type="InterPro" id="IPR013149">
    <property type="entry name" value="ADH-like_C"/>
</dbReference>
<dbReference type="RefSeq" id="WP_054971154.1">
    <property type="nucleotide sequence ID" value="NZ_LJCO01000096.1"/>
</dbReference>
<evidence type="ECO:0008006" key="6">
    <source>
        <dbReference type="Google" id="ProtNLM"/>
    </source>
</evidence>
<evidence type="ECO:0000313" key="5">
    <source>
        <dbReference type="Proteomes" id="UP000050482"/>
    </source>
</evidence>
<keyword evidence="1" id="KW-0560">Oxidoreductase</keyword>
<evidence type="ECO:0000259" key="2">
    <source>
        <dbReference type="Pfam" id="PF00107"/>
    </source>
</evidence>
<organism evidence="4 5">
    <name type="scientific">Alicyclobacillus ferrooxydans</name>
    <dbReference type="NCBI Taxonomy" id="471514"/>
    <lineage>
        <taxon>Bacteria</taxon>
        <taxon>Bacillati</taxon>
        <taxon>Bacillota</taxon>
        <taxon>Bacilli</taxon>
        <taxon>Bacillales</taxon>
        <taxon>Alicyclobacillaceae</taxon>
        <taxon>Alicyclobacillus</taxon>
    </lineage>
</organism>
<dbReference type="SUPFAM" id="SSF51735">
    <property type="entry name" value="NAD(P)-binding Rossmann-fold domains"/>
    <property type="match status" value="1"/>
</dbReference>
<reference evidence="4 5" key="1">
    <citation type="submission" date="2015-09" db="EMBL/GenBank/DDBJ databases">
        <title>Draft genome sequence of Alicyclobacillus ferrooxydans DSM 22381.</title>
        <authorList>
            <person name="Hemp J."/>
        </authorList>
    </citation>
    <scope>NUCLEOTIDE SEQUENCE [LARGE SCALE GENOMIC DNA]</scope>
    <source>
        <strain evidence="4 5">TC-34</strain>
    </source>
</reference>
<accession>A0A0P9CNV5</accession>
<dbReference type="SUPFAM" id="SSF50129">
    <property type="entry name" value="GroES-like"/>
    <property type="match status" value="1"/>
</dbReference>
<feature type="domain" description="Alcohol dehydrogenase-like C-terminal" evidence="2">
    <location>
        <begin position="169"/>
        <end position="295"/>
    </location>
</feature>